<dbReference type="EMBL" id="JACZEP010000001">
    <property type="protein sequence ID" value="MBE1202927.1"/>
    <property type="molecule type" value="Genomic_DNA"/>
</dbReference>
<evidence type="ECO:0000313" key="6">
    <source>
        <dbReference type="EMBL" id="MBB6467028.1"/>
    </source>
</evidence>
<evidence type="ECO:0000256" key="1">
    <source>
        <dbReference type="ARBA" id="ARBA00023015"/>
    </source>
</evidence>
<dbReference type="InterPro" id="IPR036388">
    <property type="entry name" value="WH-like_DNA-bd_sf"/>
</dbReference>
<dbReference type="InterPro" id="IPR036390">
    <property type="entry name" value="WH_DNA-bd_sf"/>
</dbReference>
<feature type="domain" description="HTH hxlR-type" evidence="5">
    <location>
        <begin position="8"/>
        <end position="106"/>
    </location>
</feature>
<keyword evidence="3" id="KW-0804">Transcription</keyword>
<dbReference type="PANTHER" id="PTHR33204">
    <property type="entry name" value="TRANSCRIPTIONAL REGULATOR, MARR FAMILY"/>
    <property type="match status" value="1"/>
</dbReference>
<dbReference type="EMBL" id="JACHGI010000004">
    <property type="protein sequence ID" value="MBB6467028.1"/>
    <property type="molecule type" value="Genomic_DNA"/>
</dbReference>
<proteinExistence type="predicted"/>
<protein>
    <submittedName>
        <fullName evidence="6">DNA-binding HxlR family transcriptional regulator</fullName>
    </submittedName>
    <submittedName>
        <fullName evidence="7">Helix-turn-helix transcriptional regulator</fullName>
    </submittedName>
</protein>
<evidence type="ECO:0000313" key="9">
    <source>
        <dbReference type="Proteomes" id="UP000598227"/>
    </source>
</evidence>
<name>A0A8E1WEW3_9HYPH</name>
<dbReference type="InterPro" id="IPR002577">
    <property type="entry name" value="HTH_HxlR"/>
</dbReference>
<dbReference type="SUPFAM" id="SSF46785">
    <property type="entry name" value="Winged helix' DNA-binding domain"/>
    <property type="match status" value="1"/>
</dbReference>
<dbReference type="PROSITE" id="PS51118">
    <property type="entry name" value="HTH_HXLR"/>
    <property type="match status" value="1"/>
</dbReference>
<evidence type="ECO:0000313" key="7">
    <source>
        <dbReference type="EMBL" id="MBE1202927.1"/>
    </source>
</evidence>
<dbReference type="Gene3D" id="1.10.10.10">
    <property type="entry name" value="Winged helix-like DNA-binding domain superfamily/Winged helix DNA-binding domain"/>
    <property type="match status" value="1"/>
</dbReference>
<dbReference type="GO" id="GO:0003677">
    <property type="term" value="F:DNA binding"/>
    <property type="evidence" value="ECO:0007669"/>
    <property type="project" value="UniProtKB-KW"/>
</dbReference>
<reference evidence="6 8" key="1">
    <citation type="submission" date="2020-08" db="EMBL/GenBank/DDBJ databases">
        <title>Genomic Encyclopedia of Type Strains, Phase IV (KMG-IV): sequencing the most valuable type-strain genomes for metagenomic binning, comparative biology and taxonomic classification.</title>
        <authorList>
            <person name="Goeker M."/>
        </authorList>
    </citation>
    <scope>NUCLEOTIDE SEQUENCE [LARGE SCALE GENOMIC DNA]</scope>
    <source>
        <strain evidence="6 8">DSM 17454</strain>
    </source>
</reference>
<feature type="compositionally biased region" description="Basic and acidic residues" evidence="4">
    <location>
        <begin position="121"/>
        <end position="130"/>
    </location>
</feature>
<gene>
    <name evidence="6" type="ORF">HNQ96_002904</name>
    <name evidence="7" type="ORF">IHE39_01340</name>
</gene>
<dbReference type="Proteomes" id="UP000532373">
    <property type="component" value="Unassembled WGS sequence"/>
</dbReference>
<dbReference type="Pfam" id="PF01638">
    <property type="entry name" value="HxlR"/>
    <property type="match status" value="1"/>
</dbReference>
<evidence type="ECO:0000256" key="4">
    <source>
        <dbReference type="SAM" id="MobiDB-lite"/>
    </source>
</evidence>
<keyword evidence="1" id="KW-0805">Transcription regulation</keyword>
<dbReference type="PANTHER" id="PTHR33204:SF18">
    <property type="entry name" value="TRANSCRIPTIONAL REGULATORY PROTEIN"/>
    <property type="match status" value="1"/>
</dbReference>
<feature type="region of interest" description="Disordered" evidence="4">
    <location>
        <begin position="108"/>
        <end position="130"/>
    </location>
</feature>
<reference evidence="7 9" key="2">
    <citation type="submission" date="2020-09" db="EMBL/GenBank/DDBJ databases">
        <title>Draft Genome Sequence of Aminobacter carboxidus type strain DSM 1086, a soil Gram-negative carboxydobacterium.</title>
        <authorList>
            <person name="Turrini P."/>
            <person name="Tescari M."/>
            <person name="Artuso I."/>
            <person name="Lugli G.A."/>
            <person name="Frangipani E."/>
            <person name="Ventura M."/>
            <person name="Visca P."/>
        </authorList>
    </citation>
    <scope>NUCLEOTIDE SEQUENCE [LARGE SCALE GENOMIC DNA]</scope>
    <source>
        <strain evidence="7 9">DSM 1086</strain>
    </source>
</reference>
<comment type="caution">
    <text evidence="6">The sequence shown here is derived from an EMBL/GenBank/DDBJ whole genome shotgun (WGS) entry which is preliminary data.</text>
</comment>
<evidence type="ECO:0000256" key="2">
    <source>
        <dbReference type="ARBA" id="ARBA00023125"/>
    </source>
</evidence>
<sequence>MTQFRSACPIASALDIVGDKWSLVIVRSMVVGATSYSDLLSTPEKISTNILAERLRRLEDAGLIRQSQPRQGSIRGAYALTAKGAALIPVVQELARWGEAQIPDRWTPPERFYAARPSDYAARDGDRAAD</sequence>
<evidence type="ECO:0000256" key="3">
    <source>
        <dbReference type="ARBA" id="ARBA00023163"/>
    </source>
</evidence>
<dbReference type="RefSeq" id="WP_184769433.1">
    <property type="nucleotide sequence ID" value="NZ_JACHGI010000004.1"/>
</dbReference>
<evidence type="ECO:0000259" key="5">
    <source>
        <dbReference type="PROSITE" id="PS51118"/>
    </source>
</evidence>
<keyword evidence="9" id="KW-1185">Reference proteome</keyword>
<dbReference type="Proteomes" id="UP000598227">
    <property type="component" value="Unassembled WGS sequence"/>
</dbReference>
<dbReference type="AlphaFoldDB" id="A0A8E1WEW3"/>
<evidence type="ECO:0000313" key="8">
    <source>
        <dbReference type="Proteomes" id="UP000532373"/>
    </source>
</evidence>
<keyword evidence="2 6" id="KW-0238">DNA-binding</keyword>
<accession>A0A8E1WEW3</accession>
<organism evidence="6 8">
    <name type="scientific">Aminobacter carboxidus</name>
    <dbReference type="NCBI Taxonomy" id="376165"/>
    <lineage>
        <taxon>Bacteria</taxon>
        <taxon>Pseudomonadati</taxon>
        <taxon>Pseudomonadota</taxon>
        <taxon>Alphaproteobacteria</taxon>
        <taxon>Hyphomicrobiales</taxon>
        <taxon>Phyllobacteriaceae</taxon>
        <taxon>Aminobacter</taxon>
    </lineage>
</organism>